<gene>
    <name evidence="1" type="ORF">FZ040_05850</name>
</gene>
<evidence type="ECO:0000313" key="2">
    <source>
        <dbReference type="Proteomes" id="UP000323646"/>
    </source>
</evidence>
<dbReference type="RefSeq" id="WP_149171153.1">
    <property type="nucleotide sequence ID" value="NZ_VTOY01000003.1"/>
</dbReference>
<dbReference type="SUPFAM" id="SSF103642">
    <property type="entry name" value="Sec-C motif"/>
    <property type="match status" value="1"/>
</dbReference>
<dbReference type="Gene3D" id="3.10.450.50">
    <property type="match status" value="1"/>
</dbReference>
<name>A0A5D6W7G0_9FIRM</name>
<proteinExistence type="predicted"/>
<organism evidence="1 2">
    <name type="scientific">Selenomonas ruminis</name>
    <dbReference type="NCBI Taxonomy" id="2593411"/>
    <lineage>
        <taxon>Bacteria</taxon>
        <taxon>Bacillati</taxon>
        <taxon>Bacillota</taxon>
        <taxon>Negativicutes</taxon>
        <taxon>Selenomonadales</taxon>
        <taxon>Selenomonadaceae</taxon>
        <taxon>Selenomonas</taxon>
    </lineage>
</organism>
<protein>
    <submittedName>
        <fullName evidence="1">Zinc chelation protein SecC</fullName>
    </submittedName>
</protein>
<reference evidence="1 2" key="1">
    <citation type="submission" date="2019-08" db="EMBL/GenBank/DDBJ databases">
        <title>Selenomonas sp. mPRGC5 and Selenomonas sp. mPRGC8 isolated from ruminal fluid of dairy goat (Capra hircus).</title>
        <authorList>
            <person name="Poothong S."/>
            <person name="Nuengjamnong C."/>
            <person name="Tanasupawat S."/>
        </authorList>
    </citation>
    <scope>NUCLEOTIDE SEQUENCE [LARGE SCALE GENOMIC DNA]</scope>
    <source>
        <strain evidence="2">mPRGC5</strain>
    </source>
</reference>
<dbReference type="AlphaFoldDB" id="A0A5D6W7G0"/>
<comment type="caution">
    <text evidence="1">The sequence shown here is derived from an EMBL/GenBank/DDBJ whole genome shotgun (WGS) entry which is preliminary data.</text>
</comment>
<evidence type="ECO:0000313" key="1">
    <source>
        <dbReference type="EMBL" id="TYZ23402.1"/>
    </source>
</evidence>
<dbReference type="Pfam" id="PF02810">
    <property type="entry name" value="SEC-C"/>
    <property type="match status" value="1"/>
</dbReference>
<dbReference type="InterPro" id="IPR004027">
    <property type="entry name" value="SEC_C_motif"/>
</dbReference>
<dbReference type="Proteomes" id="UP000323646">
    <property type="component" value="Unassembled WGS sequence"/>
</dbReference>
<dbReference type="OrthoDB" id="9814022at2"/>
<accession>A0A5D6W7G0</accession>
<dbReference type="EMBL" id="VTOY01000003">
    <property type="protein sequence ID" value="TYZ23402.1"/>
    <property type="molecule type" value="Genomic_DNA"/>
</dbReference>
<keyword evidence="2" id="KW-1185">Reference proteome</keyword>
<sequence length="400" mass="45689">MEENKTEIEQNNETLEQMVQADMEARKKALYRHKLPKKLELLDMLEAMTKAELDDIRYNLNISGVSSLKKAELAERLSVEIVKFAQRWFPSILEEEYECFQHLLKHDGLTTEFRDDDVRLDYLRGLGLVSCGVKEDKLAWYMPKEIQAEFTKLDSGTFRSLAELNTEVTRLASGCLFFYGYMNYEQLYEKVTGYLDAAQAEQVSFMDFVGVLLNASCWQNTLVALPQGAKYYTLIDENKLEDEQREHANLGFAPLSYNRVYEAGTEGYIDATDAYKALAQFFMREHGCDVLKAADIVGEILILLQNGGNMQEAVEYLDELGLMKDDRKAEAIVPLLIAFNNSTHLWPLKGYTPAKLMAKSGRGKVIPFEEVRRHKVGRNDPCPCGSGKKYKNCCLHKDEN</sequence>